<reference evidence="2" key="1">
    <citation type="submission" date="2018-05" db="EMBL/GenBank/DDBJ databases">
        <authorList>
            <person name="Pedro S.L.S."/>
            <person name="Freitas R.C."/>
            <person name="Barreto A.S."/>
            <person name="Lima A.O.S."/>
        </authorList>
    </citation>
    <scope>NUCLEOTIDE SEQUENCE</scope>
    <source>
        <strain evidence="2">BP203</strain>
        <tissue evidence="2">Muscle</tissue>
    </source>
</reference>
<proteinExistence type="predicted"/>
<dbReference type="PANTHER" id="PTHR22692:SF21">
    <property type="entry name" value="MYOSIN XVA"/>
    <property type="match status" value="1"/>
</dbReference>
<evidence type="ECO:0000313" key="3">
    <source>
        <dbReference type="Proteomes" id="UP001165941"/>
    </source>
</evidence>
<dbReference type="PROSITE" id="PS51016">
    <property type="entry name" value="MYTH4"/>
    <property type="match status" value="1"/>
</dbReference>
<dbReference type="Proteomes" id="UP001165941">
    <property type="component" value="Unassembled WGS sequence"/>
</dbReference>
<dbReference type="Gene3D" id="1.25.40.530">
    <property type="entry name" value="MyTH4 domain"/>
    <property type="match status" value="1"/>
</dbReference>
<dbReference type="SMART" id="SM00139">
    <property type="entry name" value="MyTH4"/>
    <property type="match status" value="1"/>
</dbReference>
<keyword evidence="3" id="KW-1185">Reference proteome</keyword>
<dbReference type="PANTHER" id="PTHR22692">
    <property type="entry name" value="MYOSIN VII, XV"/>
    <property type="match status" value="1"/>
</dbReference>
<dbReference type="InterPro" id="IPR038185">
    <property type="entry name" value="MyTH4_dom_sf"/>
</dbReference>
<evidence type="ECO:0000313" key="2">
    <source>
        <dbReference type="EMBL" id="NIG59371.1"/>
    </source>
</evidence>
<feature type="domain" description="MyTH4" evidence="1">
    <location>
        <begin position="1"/>
        <end position="126"/>
    </location>
</feature>
<name>A0ABX0S2N4_PONBL</name>
<dbReference type="InterPro" id="IPR051567">
    <property type="entry name" value="Unconventional_Myosin_ATPase"/>
</dbReference>
<evidence type="ECO:0000259" key="1">
    <source>
        <dbReference type="PROSITE" id="PS51016"/>
    </source>
</evidence>
<gene>
    <name evidence="2" type="ORF">BU61_6681</name>
</gene>
<dbReference type="EMBL" id="PGGH01100811">
    <property type="protein sequence ID" value="NIG59371.1"/>
    <property type="molecule type" value="Genomic_DNA"/>
</dbReference>
<dbReference type="Pfam" id="PF00784">
    <property type="entry name" value="MyTH4"/>
    <property type="match status" value="1"/>
</dbReference>
<accession>A0ABX0S2N4</accession>
<dbReference type="InterPro" id="IPR000857">
    <property type="entry name" value="MyTH4_dom"/>
</dbReference>
<sequence>MRFMGDASLKGQSELDVLRTLLKLCRDHEVMRDECYCQVVKQITDNTSTKQDSCQRGWRLLYIVAAYRSCSEVLQPHLVRFLQDVGRTPGLPFQGIAKACEQNLQRTLRFGGRLELPSSMELRAMLVALDVVEEICAEMALTRPEAFDEYVIFVVTNRGQHVCPLSRRAYILDVASEMEQVDGGYTLWFRRVLWDQPLKFENELYVTMHYNQVLPDYLKGLFSSIPAGQPGEQQLQQVSKLAALQHRAKDHFYLPSM</sequence>
<comment type="caution">
    <text evidence="2">The sequence shown here is derived from an EMBL/GenBank/DDBJ whole genome shotgun (WGS) entry which is preliminary data.</text>
</comment>
<organism evidence="2 3">
    <name type="scientific">Pontoporia blainvillei</name>
    <name type="common">Franciscana</name>
    <name type="synonym">Delphinus blainvillei</name>
    <dbReference type="NCBI Taxonomy" id="48723"/>
    <lineage>
        <taxon>Eukaryota</taxon>
        <taxon>Metazoa</taxon>
        <taxon>Chordata</taxon>
        <taxon>Craniata</taxon>
        <taxon>Vertebrata</taxon>
        <taxon>Euteleostomi</taxon>
        <taxon>Mammalia</taxon>
        <taxon>Eutheria</taxon>
        <taxon>Laurasiatheria</taxon>
        <taxon>Artiodactyla</taxon>
        <taxon>Whippomorpha</taxon>
        <taxon>Cetacea</taxon>
        <taxon>Odontoceti</taxon>
        <taxon>Pontoporiidae</taxon>
        <taxon>Pontoporia</taxon>
    </lineage>
</organism>
<protein>
    <recommendedName>
        <fullName evidence="1">MyTH4 domain-containing protein</fullName>
    </recommendedName>
</protein>